<accession>A0A0W8FF45</accession>
<gene>
    <name evidence="1" type="ORF">ASZ90_010870</name>
</gene>
<dbReference type="EMBL" id="LNQE01001294">
    <property type="protein sequence ID" value="KUG19409.1"/>
    <property type="molecule type" value="Genomic_DNA"/>
</dbReference>
<evidence type="ECO:0000313" key="1">
    <source>
        <dbReference type="EMBL" id="KUG19409.1"/>
    </source>
</evidence>
<organism evidence="1">
    <name type="scientific">hydrocarbon metagenome</name>
    <dbReference type="NCBI Taxonomy" id="938273"/>
    <lineage>
        <taxon>unclassified sequences</taxon>
        <taxon>metagenomes</taxon>
        <taxon>ecological metagenomes</taxon>
    </lineage>
</organism>
<name>A0A0W8FF45_9ZZZZ</name>
<dbReference type="AlphaFoldDB" id="A0A0W8FF45"/>
<protein>
    <recommendedName>
        <fullName evidence="2">DUF2892 domain-containing protein</fullName>
    </recommendedName>
</protein>
<sequence>MLQGWIRMDFADRVRKVTDAGINARIDREIEECVRFYAEQGKAEISRCIDDLELEWDIDRALEANEAALGITGLMLGVFYDRRWLIVPGVVLPFLLQHAVQGWCPPIPVLRRLGFRTRKEIDAEKYALKALRGDFKDVPLSPEGDPDVRAGKALQAARM</sequence>
<comment type="caution">
    <text evidence="1">The sequence shown here is derived from an EMBL/GenBank/DDBJ whole genome shotgun (WGS) entry which is preliminary data.</text>
</comment>
<reference evidence="1" key="1">
    <citation type="journal article" date="2015" name="Proc. Natl. Acad. Sci. U.S.A.">
        <title>Networks of energetic and metabolic interactions define dynamics in microbial communities.</title>
        <authorList>
            <person name="Embree M."/>
            <person name="Liu J.K."/>
            <person name="Al-Bassam M.M."/>
            <person name="Zengler K."/>
        </authorList>
    </citation>
    <scope>NUCLEOTIDE SEQUENCE</scope>
</reference>
<evidence type="ECO:0008006" key="2">
    <source>
        <dbReference type="Google" id="ProtNLM"/>
    </source>
</evidence>
<proteinExistence type="predicted"/>
<dbReference type="Gene3D" id="6.10.140.1340">
    <property type="match status" value="1"/>
</dbReference>